<dbReference type="Proteomes" id="UP001165289">
    <property type="component" value="Unassembled WGS sequence"/>
</dbReference>
<comment type="caution">
    <text evidence="4">The sequence shown here is derived from an EMBL/GenBank/DDBJ whole genome shotgun (WGS) entry which is preliminary data.</text>
</comment>
<dbReference type="Pfam" id="PF04664">
    <property type="entry name" value="OGFr_N"/>
    <property type="match status" value="1"/>
</dbReference>
<feature type="region of interest" description="Disordered" evidence="2">
    <location>
        <begin position="1"/>
        <end position="263"/>
    </location>
</feature>
<organism evidence="4 5">
    <name type="scientific">Oopsacas minuta</name>
    <dbReference type="NCBI Taxonomy" id="111878"/>
    <lineage>
        <taxon>Eukaryota</taxon>
        <taxon>Metazoa</taxon>
        <taxon>Porifera</taxon>
        <taxon>Hexactinellida</taxon>
        <taxon>Hexasterophora</taxon>
        <taxon>Lyssacinosida</taxon>
        <taxon>Leucopsacidae</taxon>
        <taxon>Oopsacas</taxon>
    </lineage>
</organism>
<evidence type="ECO:0000256" key="1">
    <source>
        <dbReference type="ARBA" id="ARBA00010365"/>
    </source>
</evidence>
<comment type="similarity">
    <text evidence="1">Belongs to the opioid growth factor receptor family.</text>
</comment>
<feature type="compositionally biased region" description="Polar residues" evidence="2">
    <location>
        <begin position="164"/>
        <end position="174"/>
    </location>
</feature>
<dbReference type="GO" id="GO:0140625">
    <property type="term" value="F:opioid growth factor receptor activity"/>
    <property type="evidence" value="ECO:0007669"/>
    <property type="project" value="InterPro"/>
</dbReference>
<keyword evidence="5" id="KW-1185">Reference proteome</keyword>
<feature type="compositionally biased region" description="Polar residues" evidence="2">
    <location>
        <begin position="1"/>
        <end position="11"/>
    </location>
</feature>
<evidence type="ECO:0000313" key="5">
    <source>
        <dbReference type="Proteomes" id="UP001165289"/>
    </source>
</evidence>
<gene>
    <name evidence="4" type="ORF">LOD99_11582</name>
</gene>
<evidence type="ECO:0000259" key="3">
    <source>
        <dbReference type="Pfam" id="PF04664"/>
    </source>
</evidence>
<sequence>MSSNPQQQTDVRTAPVNTCDEKPRATESGPVAVENGSEMDVSSVRNDEESSKLDENAKDEKMETGAQSEPIETSGKEPVPVYNEPIETSGKEPVPVYNEPIETSGKEPVPVYNEPIETSGKEPVPVYNEPIETSGKEPVPVYNEPIETSGKEPVPVYNEPMETQHANEPMNTVDTGEEDQTGYTTKTDSDPVAEKVDTKNSHEDNDSGGEFQTGGKSNKTPKKGAKNSGDVKSSPKGVSKESGTEGASISPSDKGLRMTKERTQKEWKQFVSSLSKELQKLMGGYWATEDTERYLDGYPKATDHPDYNLNLEFYQNRLPSQPSGDYIDDIHKKWWSDYDLLEQHHGYIQWLFPIQEQGLNHHAQPLQKHEIQQLLSEPEKQKFQNRLIRSYELMLDFFGMKLANKDTGKIGRSDKHQKQQYRLLNSSFHNYLRITRILKCLGEFELGHFQAPFCSFVLSEIFEQEKLTNTLKSCLSYWGKVIVNFQERKEFYTLANHFIIADIEKKGGIVRKELYRYY</sequence>
<dbReference type="EMBL" id="JAKMXF010000321">
    <property type="protein sequence ID" value="KAI6649215.1"/>
    <property type="molecule type" value="Genomic_DNA"/>
</dbReference>
<dbReference type="InterPro" id="IPR039574">
    <property type="entry name" value="OGFr"/>
</dbReference>
<evidence type="ECO:0000256" key="2">
    <source>
        <dbReference type="SAM" id="MobiDB-lite"/>
    </source>
</evidence>
<dbReference type="InterPro" id="IPR006757">
    <property type="entry name" value="OGF_rcpt"/>
</dbReference>
<dbReference type="PANTHER" id="PTHR14015">
    <property type="entry name" value="OPIOID GROWTH FACTOR RECEPTOR OGFR ZETA-TYPE OPIOID RECEPTOR"/>
    <property type="match status" value="1"/>
</dbReference>
<name>A0AAV7JJX3_9METZ</name>
<feature type="compositionally biased region" description="Basic and acidic residues" evidence="2">
    <location>
        <begin position="254"/>
        <end position="263"/>
    </location>
</feature>
<reference evidence="4 5" key="1">
    <citation type="journal article" date="2023" name="BMC Biol.">
        <title>The compact genome of the sponge Oopsacas minuta (Hexactinellida) is lacking key metazoan core genes.</title>
        <authorList>
            <person name="Santini S."/>
            <person name="Schenkelaars Q."/>
            <person name="Jourda C."/>
            <person name="Duchesne M."/>
            <person name="Belahbib H."/>
            <person name="Rocher C."/>
            <person name="Selva M."/>
            <person name="Riesgo A."/>
            <person name="Vervoort M."/>
            <person name="Leys S.P."/>
            <person name="Kodjabachian L."/>
            <person name="Le Bivic A."/>
            <person name="Borchiellini C."/>
            <person name="Claverie J.M."/>
            <person name="Renard E."/>
        </authorList>
    </citation>
    <scope>NUCLEOTIDE SEQUENCE [LARGE SCALE GENOMIC DNA]</scope>
    <source>
        <strain evidence="4">SPO-2</strain>
    </source>
</reference>
<dbReference type="PANTHER" id="PTHR14015:SF2">
    <property type="entry name" value="OPIOID GROWTH FACTOR RECEPTOR (OGFR) CONSERVED DOMAIN-CONTAINING PROTEIN"/>
    <property type="match status" value="1"/>
</dbReference>
<dbReference type="AlphaFoldDB" id="A0AAV7JJX3"/>
<accession>A0AAV7JJX3</accession>
<evidence type="ECO:0000313" key="4">
    <source>
        <dbReference type="EMBL" id="KAI6649215.1"/>
    </source>
</evidence>
<dbReference type="GO" id="GO:0016020">
    <property type="term" value="C:membrane"/>
    <property type="evidence" value="ECO:0007669"/>
    <property type="project" value="InterPro"/>
</dbReference>
<feature type="compositionally biased region" description="Basic and acidic residues" evidence="2">
    <location>
        <begin position="45"/>
        <end position="63"/>
    </location>
</feature>
<feature type="domain" description="Opioid growth factor receptor (OGFr) conserved" evidence="3">
    <location>
        <begin position="307"/>
        <end position="498"/>
    </location>
</feature>
<proteinExistence type="inferred from homology"/>
<protein>
    <submittedName>
        <fullName evidence="4">Myb-like protein X-like</fullName>
    </submittedName>
</protein>
<feature type="compositionally biased region" description="Basic and acidic residues" evidence="2">
    <location>
        <begin position="187"/>
        <end position="205"/>
    </location>
</feature>